<sequence>MVGGLLGILGSVACFLELAGKLPIGAAGPIIGLVGGALSIFGRAKAVSKLKW</sequence>
<dbReference type="EMBL" id="LR797490">
    <property type="protein sequence ID" value="CAB4220303.1"/>
    <property type="molecule type" value="Genomic_DNA"/>
</dbReference>
<evidence type="ECO:0000256" key="1">
    <source>
        <dbReference type="SAM" id="Phobius"/>
    </source>
</evidence>
<name>A0A6J5SXT3_9CAUD</name>
<gene>
    <name evidence="2" type="ORF">UFOVP1625_9</name>
</gene>
<reference evidence="2" key="1">
    <citation type="submission" date="2020-05" db="EMBL/GenBank/DDBJ databases">
        <authorList>
            <person name="Chiriac C."/>
            <person name="Salcher M."/>
            <person name="Ghai R."/>
            <person name="Kavagutti S V."/>
        </authorList>
    </citation>
    <scope>NUCLEOTIDE SEQUENCE</scope>
</reference>
<keyword evidence="1" id="KW-0812">Transmembrane</keyword>
<keyword evidence="1" id="KW-1133">Transmembrane helix</keyword>
<organism evidence="2">
    <name type="scientific">uncultured Caudovirales phage</name>
    <dbReference type="NCBI Taxonomy" id="2100421"/>
    <lineage>
        <taxon>Viruses</taxon>
        <taxon>Duplodnaviria</taxon>
        <taxon>Heunggongvirae</taxon>
        <taxon>Uroviricota</taxon>
        <taxon>Caudoviricetes</taxon>
        <taxon>Peduoviridae</taxon>
        <taxon>Maltschvirus</taxon>
        <taxon>Maltschvirus maltsch</taxon>
    </lineage>
</organism>
<feature type="transmembrane region" description="Helical" evidence="1">
    <location>
        <begin position="24"/>
        <end position="42"/>
    </location>
</feature>
<accession>A0A6J5SXT3</accession>
<protein>
    <submittedName>
        <fullName evidence="2">Uncharacterized protein</fullName>
    </submittedName>
</protein>
<evidence type="ECO:0000313" key="2">
    <source>
        <dbReference type="EMBL" id="CAB4220303.1"/>
    </source>
</evidence>
<keyword evidence="1" id="KW-0472">Membrane</keyword>
<proteinExistence type="predicted"/>